<keyword evidence="2" id="KW-0106">Calcium</keyword>
<dbReference type="InterPro" id="IPR018247">
    <property type="entry name" value="EF_Hand_1_Ca_BS"/>
</dbReference>
<dbReference type="PANTHER" id="PTHR31503">
    <property type="entry name" value="VACUOLAR CALCIUM ION TRANSPORTER"/>
    <property type="match status" value="1"/>
</dbReference>
<feature type="transmembrane region" description="Helical" evidence="5">
    <location>
        <begin position="114"/>
        <end position="140"/>
    </location>
</feature>
<organism evidence="7 8">
    <name type="scientific">Macleaya cordata</name>
    <name type="common">Five-seeded plume-poppy</name>
    <name type="synonym">Bocconia cordata</name>
    <dbReference type="NCBI Taxonomy" id="56857"/>
    <lineage>
        <taxon>Eukaryota</taxon>
        <taxon>Viridiplantae</taxon>
        <taxon>Streptophyta</taxon>
        <taxon>Embryophyta</taxon>
        <taxon>Tracheophyta</taxon>
        <taxon>Spermatophyta</taxon>
        <taxon>Magnoliopsida</taxon>
        <taxon>Ranunculales</taxon>
        <taxon>Papaveraceae</taxon>
        <taxon>Papaveroideae</taxon>
        <taxon>Macleaya</taxon>
    </lineage>
</organism>
<feature type="region of interest" description="Disordered" evidence="4">
    <location>
        <begin position="484"/>
        <end position="508"/>
    </location>
</feature>
<dbReference type="InterPro" id="IPR011992">
    <property type="entry name" value="EF-hand-dom_pair"/>
</dbReference>
<dbReference type="Gene3D" id="1.10.238.10">
    <property type="entry name" value="EF-hand"/>
    <property type="match status" value="2"/>
</dbReference>
<evidence type="ECO:0000256" key="3">
    <source>
        <dbReference type="ARBA" id="ARBA00023065"/>
    </source>
</evidence>
<dbReference type="GO" id="GO:0015369">
    <property type="term" value="F:calcium:proton antiporter activity"/>
    <property type="evidence" value="ECO:0007669"/>
    <property type="project" value="TreeGrafter"/>
</dbReference>
<feature type="domain" description="EF-hand" evidence="6">
    <location>
        <begin position="317"/>
        <end position="352"/>
    </location>
</feature>
<keyword evidence="3" id="KW-0406">Ion transport</keyword>
<sequence length="648" mass="73275">MVSDGMEYYVLHDQSPFLIKETNSSEESAACEHSFGFLPCTNNLLGHLFLIVVYEYLLFLGERYICMGSELAFQILGTGIFGASAFQILGAFPEGMIVLVSGLSKSKETAQEKVFTGVGLLAGTTVLLLTLLWGTCVILGKNNFSNDTVSKDSKSSTSKQCLWYTKLRSYLTGYGITTDLETSYTARIMVLSVLPFIIVQVPEIILKLSSRRRIVIMFTLVVSVVFLLFYFIYQVFQPWIQTRRLEYVNCRHLMARVLQHVEEQAMGKLLTDDGKPNLPVIKRLFEKMDLDADNLLSSSEFKVMLLGNKSETKNSDQNDIIIEEVIKEFDLDSDHMISKDEFINGFAKWLAKSKHAITNQGSYSKNFLDKLYQEKMVEYAKNKYMMQEILRHFESNAIGKLLTDEGTPNLPIIQRLFEKFDLDGDNRLSHLELKELIQGIKFGKIDLNIDDAVEELIEELDTDGDHMINRQEFVDGFTKYLGNKSHNETTEETDKVGEEGMSSSMRGTINKSPKTGFKAGLLLMLGIGILALLAEPLIEVVQDFSDAAHLPSFFVSFILLPLATNSRRAASAIKSARRLAVLLLIVYVRDLEWDFSAEVLVVLTITVVMGLLSSFCTKFPLWTSLVAYVLYPLSLVMVYVLNYVFQWH</sequence>
<feature type="transmembrane region" description="Helical" evidence="5">
    <location>
        <begin position="184"/>
        <end position="202"/>
    </location>
</feature>
<feature type="transmembrane region" description="Helical" evidence="5">
    <location>
        <begin position="214"/>
        <end position="233"/>
    </location>
</feature>
<keyword evidence="8" id="KW-1185">Reference proteome</keyword>
<dbReference type="GO" id="GO:0016020">
    <property type="term" value="C:membrane"/>
    <property type="evidence" value="ECO:0007669"/>
    <property type="project" value="InterPro"/>
</dbReference>
<feature type="transmembrane region" description="Helical" evidence="5">
    <location>
        <begin position="44"/>
        <end position="65"/>
    </location>
</feature>
<proteinExistence type="predicted"/>
<dbReference type="AlphaFoldDB" id="A0A200Q1C5"/>
<dbReference type="SUPFAM" id="SSF47473">
    <property type="entry name" value="EF-hand"/>
    <property type="match status" value="1"/>
</dbReference>
<dbReference type="OrthoDB" id="26525at2759"/>
<reference evidence="7 8" key="1">
    <citation type="journal article" date="2017" name="Mol. Plant">
        <title>The Genome of Medicinal Plant Macleaya cordata Provides New Insights into Benzylisoquinoline Alkaloids Metabolism.</title>
        <authorList>
            <person name="Liu X."/>
            <person name="Liu Y."/>
            <person name="Huang P."/>
            <person name="Ma Y."/>
            <person name="Qing Z."/>
            <person name="Tang Q."/>
            <person name="Cao H."/>
            <person name="Cheng P."/>
            <person name="Zheng Y."/>
            <person name="Yuan Z."/>
            <person name="Zhou Y."/>
            <person name="Liu J."/>
            <person name="Tang Z."/>
            <person name="Zhuo Y."/>
            <person name="Zhang Y."/>
            <person name="Yu L."/>
            <person name="Huang J."/>
            <person name="Yang P."/>
            <person name="Peng Q."/>
            <person name="Zhang J."/>
            <person name="Jiang W."/>
            <person name="Zhang Z."/>
            <person name="Lin K."/>
            <person name="Ro D.K."/>
            <person name="Chen X."/>
            <person name="Xiong X."/>
            <person name="Shang Y."/>
            <person name="Huang S."/>
            <person name="Zeng J."/>
        </authorList>
    </citation>
    <scope>NUCLEOTIDE SEQUENCE [LARGE SCALE GENOMIC DNA]</scope>
    <source>
        <strain evidence="8">cv. BLH2017</strain>
        <tissue evidence="7">Root</tissue>
    </source>
</reference>
<feature type="transmembrane region" description="Helical" evidence="5">
    <location>
        <begin position="515"/>
        <end position="534"/>
    </location>
</feature>
<comment type="caution">
    <text evidence="7">The sequence shown here is derived from an EMBL/GenBank/DDBJ whole genome shotgun (WGS) entry which is preliminary data.</text>
</comment>
<dbReference type="GO" id="GO:0006874">
    <property type="term" value="P:intracellular calcium ion homeostasis"/>
    <property type="evidence" value="ECO:0007669"/>
    <property type="project" value="TreeGrafter"/>
</dbReference>
<dbReference type="PROSITE" id="PS00018">
    <property type="entry name" value="EF_HAND_1"/>
    <property type="match status" value="4"/>
</dbReference>
<protein>
    <submittedName>
        <fullName evidence="7">EF-hand domain</fullName>
    </submittedName>
</protein>
<gene>
    <name evidence="7" type="ORF">BVC80_1623g10</name>
</gene>
<evidence type="ECO:0000256" key="2">
    <source>
        <dbReference type="ARBA" id="ARBA00022837"/>
    </source>
</evidence>
<dbReference type="SMART" id="SM00054">
    <property type="entry name" value="EFh"/>
    <property type="match status" value="4"/>
</dbReference>
<dbReference type="InParanoid" id="A0A200Q1C5"/>
<dbReference type="PROSITE" id="PS50222">
    <property type="entry name" value="EF_HAND_2"/>
    <property type="match status" value="4"/>
</dbReference>
<dbReference type="InterPro" id="IPR002048">
    <property type="entry name" value="EF_hand_dom"/>
</dbReference>
<keyword evidence="1" id="KW-0050">Antiport</keyword>
<dbReference type="Pfam" id="PF13499">
    <property type="entry name" value="EF-hand_7"/>
    <property type="match status" value="2"/>
</dbReference>
<evidence type="ECO:0000313" key="7">
    <source>
        <dbReference type="EMBL" id="OVA04264.1"/>
    </source>
</evidence>
<accession>A0A200Q1C5</accession>
<dbReference type="Proteomes" id="UP000195402">
    <property type="component" value="Unassembled WGS sequence"/>
</dbReference>
<dbReference type="PANTHER" id="PTHR31503:SF79">
    <property type="entry name" value="CALCIUM-BINDING EF-HAND PROTEIN"/>
    <property type="match status" value="1"/>
</dbReference>
<feature type="domain" description="EF-hand" evidence="6">
    <location>
        <begin position="276"/>
        <end position="311"/>
    </location>
</feature>
<evidence type="ECO:0000259" key="6">
    <source>
        <dbReference type="PROSITE" id="PS50222"/>
    </source>
</evidence>
<evidence type="ECO:0000313" key="8">
    <source>
        <dbReference type="Proteomes" id="UP000195402"/>
    </source>
</evidence>
<keyword evidence="5" id="KW-0472">Membrane</keyword>
<evidence type="ECO:0000256" key="5">
    <source>
        <dbReference type="SAM" id="Phobius"/>
    </source>
</evidence>
<name>A0A200Q1C5_MACCD</name>
<keyword evidence="5" id="KW-0812">Transmembrane</keyword>
<dbReference type="EMBL" id="MVGT01003328">
    <property type="protein sequence ID" value="OVA04264.1"/>
    <property type="molecule type" value="Genomic_DNA"/>
</dbReference>
<keyword evidence="1" id="KW-0813">Transport</keyword>
<feature type="compositionally biased region" description="Basic and acidic residues" evidence="4">
    <location>
        <begin position="485"/>
        <end position="498"/>
    </location>
</feature>
<feature type="domain" description="EF-hand" evidence="6">
    <location>
        <begin position="448"/>
        <end position="483"/>
    </location>
</feature>
<evidence type="ECO:0000256" key="1">
    <source>
        <dbReference type="ARBA" id="ARBA00022449"/>
    </source>
</evidence>
<evidence type="ECO:0000256" key="4">
    <source>
        <dbReference type="SAM" id="MobiDB-lite"/>
    </source>
</evidence>
<feature type="transmembrane region" description="Helical" evidence="5">
    <location>
        <begin position="546"/>
        <end position="563"/>
    </location>
</feature>
<keyword evidence="5" id="KW-1133">Transmembrane helix</keyword>
<dbReference type="InterPro" id="IPR004713">
    <property type="entry name" value="CaH_exchang"/>
</dbReference>
<feature type="domain" description="EF-hand" evidence="6">
    <location>
        <begin position="408"/>
        <end position="443"/>
    </location>
</feature>
<feature type="transmembrane region" description="Helical" evidence="5">
    <location>
        <begin position="71"/>
        <end position="93"/>
    </location>
</feature>
<dbReference type="CDD" id="cd00051">
    <property type="entry name" value="EFh"/>
    <property type="match status" value="1"/>
</dbReference>
<dbReference type="GO" id="GO:0005509">
    <property type="term" value="F:calcium ion binding"/>
    <property type="evidence" value="ECO:0007669"/>
    <property type="project" value="InterPro"/>
</dbReference>
<dbReference type="OMA" id="IPLIIMQ"/>
<feature type="transmembrane region" description="Helical" evidence="5">
    <location>
        <begin position="595"/>
        <end position="615"/>
    </location>
</feature>
<feature type="transmembrane region" description="Helical" evidence="5">
    <location>
        <begin position="621"/>
        <end position="645"/>
    </location>
</feature>